<organism evidence="1">
    <name type="scientific">marine sediment metagenome</name>
    <dbReference type="NCBI Taxonomy" id="412755"/>
    <lineage>
        <taxon>unclassified sequences</taxon>
        <taxon>metagenomes</taxon>
        <taxon>ecological metagenomes</taxon>
    </lineage>
</organism>
<proteinExistence type="predicted"/>
<comment type="caution">
    <text evidence="1">The sequence shown here is derived from an EMBL/GenBank/DDBJ whole genome shotgun (WGS) entry which is preliminary data.</text>
</comment>
<protein>
    <submittedName>
        <fullName evidence="1">Uncharacterized protein</fullName>
    </submittedName>
</protein>
<feature type="non-terminal residue" evidence="1">
    <location>
        <position position="92"/>
    </location>
</feature>
<feature type="non-terminal residue" evidence="1">
    <location>
        <position position="1"/>
    </location>
</feature>
<evidence type="ECO:0000313" key="1">
    <source>
        <dbReference type="EMBL" id="GAH91425.1"/>
    </source>
</evidence>
<sequence length="92" mass="10922">GYKKVKLQEQLICTYSSKRAAKDHKDRERMLKKAREIINGNQKSKAENKKGHKKYIAKQYPDNINPDDYQLVLDKKKIKEDEKFDGYYVIQS</sequence>
<reference evidence="1" key="1">
    <citation type="journal article" date="2014" name="Front. Microbiol.">
        <title>High frequency of phylogenetically diverse reductive dehalogenase-homologous genes in deep subseafloor sedimentary metagenomes.</title>
        <authorList>
            <person name="Kawai M."/>
            <person name="Futagami T."/>
            <person name="Toyoda A."/>
            <person name="Takaki Y."/>
            <person name="Nishi S."/>
            <person name="Hori S."/>
            <person name="Arai W."/>
            <person name="Tsubouchi T."/>
            <person name="Morono Y."/>
            <person name="Uchiyama I."/>
            <person name="Ito T."/>
            <person name="Fujiyama A."/>
            <person name="Inagaki F."/>
            <person name="Takami H."/>
        </authorList>
    </citation>
    <scope>NUCLEOTIDE SEQUENCE</scope>
    <source>
        <strain evidence="1">Expedition CK06-06</strain>
    </source>
</reference>
<name>X1KCQ6_9ZZZZ</name>
<dbReference type="EMBL" id="BARU01047887">
    <property type="protein sequence ID" value="GAH91425.1"/>
    <property type="molecule type" value="Genomic_DNA"/>
</dbReference>
<dbReference type="AlphaFoldDB" id="X1KCQ6"/>
<accession>X1KCQ6</accession>
<gene>
    <name evidence="1" type="ORF">S03H2_71502</name>
</gene>